<dbReference type="Gene3D" id="3.40.640.10">
    <property type="entry name" value="Type I PLP-dependent aspartate aminotransferase-like (Major domain)"/>
    <property type="match status" value="1"/>
</dbReference>
<organism evidence="5 6">
    <name type="scientific">Pseudoalteromonas rubra</name>
    <dbReference type="NCBI Taxonomy" id="43658"/>
    <lineage>
        <taxon>Bacteria</taxon>
        <taxon>Pseudomonadati</taxon>
        <taxon>Pseudomonadota</taxon>
        <taxon>Gammaproteobacteria</taxon>
        <taxon>Alteromonadales</taxon>
        <taxon>Pseudoalteromonadaceae</taxon>
        <taxon>Pseudoalteromonas</taxon>
    </lineage>
</organism>
<comment type="similarity">
    <text evidence="3">Belongs to the class-II pyridoxal-phosphate-dependent aminotransferase family.</text>
</comment>
<dbReference type="PANTHER" id="PTHR43510:SF1">
    <property type="entry name" value="AMINOTRANSFERASE FUNCTION, HYPOTHETICAL (EUROFUNG)"/>
    <property type="match status" value="1"/>
</dbReference>
<dbReference type="GO" id="GO:0030170">
    <property type="term" value="F:pyridoxal phosphate binding"/>
    <property type="evidence" value="ECO:0007669"/>
    <property type="project" value="InterPro"/>
</dbReference>
<keyword evidence="2 3" id="KW-0663">Pyridoxal phosphate</keyword>
<evidence type="ECO:0000256" key="1">
    <source>
        <dbReference type="ARBA" id="ARBA00001933"/>
    </source>
</evidence>
<protein>
    <submittedName>
        <fullName evidence="5">Capreomycidine synthase</fullName>
    </submittedName>
</protein>
<evidence type="ECO:0000256" key="3">
    <source>
        <dbReference type="RuleBase" id="RU003693"/>
    </source>
</evidence>
<accession>A0A4Q7ELV6</accession>
<proteinExistence type="inferred from homology"/>
<dbReference type="AlphaFoldDB" id="A0A4Q7ELV6"/>
<dbReference type="GO" id="GO:0016740">
    <property type="term" value="F:transferase activity"/>
    <property type="evidence" value="ECO:0007669"/>
    <property type="project" value="InterPro"/>
</dbReference>
<evidence type="ECO:0000256" key="2">
    <source>
        <dbReference type="ARBA" id="ARBA00022898"/>
    </source>
</evidence>
<dbReference type="InterPro" id="IPR004839">
    <property type="entry name" value="Aminotransferase_I/II_large"/>
</dbReference>
<feature type="domain" description="Aminotransferase class I/classII large" evidence="4">
    <location>
        <begin position="55"/>
        <end position="358"/>
    </location>
</feature>
<dbReference type="InterPro" id="IPR015424">
    <property type="entry name" value="PyrdxlP-dep_Trfase"/>
</dbReference>
<dbReference type="Proteomes" id="UP000292345">
    <property type="component" value="Unassembled WGS sequence"/>
</dbReference>
<dbReference type="InterPro" id="IPR023965">
    <property type="entry name" value="Capreomycidine_synthase"/>
</dbReference>
<evidence type="ECO:0000313" key="5">
    <source>
        <dbReference type="EMBL" id="RZM84293.1"/>
    </source>
</evidence>
<comment type="caution">
    <text evidence="5">The sequence shown here is derived from an EMBL/GenBank/DDBJ whole genome shotgun (WGS) entry which is preliminary data.</text>
</comment>
<dbReference type="Pfam" id="PF00155">
    <property type="entry name" value="Aminotran_1_2"/>
    <property type="match status" value="1"/>
</dbReference>
<comment type="cofactor">
    <cofactor evidence="1 3">
        <name>pyridoxal 5'-phosphate</name>
        <dbReference type="ChEBI" id="CHEBI:597326"/>
    </cofactor>
</comment>
<dbReference type="SUPFAM" id="SSF53383">
    <property type="entry name" value="PLP-dependent transferases"/>
    <property type="match status" value="1"/>
</dbReference>
<dbReference type="InterPro" id="IPR015422">
    <property type="entry name" value="PyrdxlP-dep_Trfase_small"/>
</dbReference>
<name>A0A4Q7ELV6_9GAMM</name>
<dbReference type="NCBIfam" id="TIGR03947">
    <property type="entry name" value="viomycin_VioD"/>
    <property type="match status" value="1"/>
</dbReference>
<dbReference type="InterPro" id="IPR001917">
    <property type="entry name" value="Aminotrans_II_pyridoxalP_BS"/>
</dbReference>
<dbReference type="CDD" id="cd00609">
    <property type="entry name" value="AAT_like"/>
    <property type="match status" value="1"/>
</dbReference>
<dbReference type="EMBL" id="PPUZ01000010">
    <property type="protein sequence ID" value="RZM84293.1"/>
    <property type="molecule type" value="Genomic_DNA"/>
</dbReference>
<dbReference type="PROSITE" id="PS00599">
    <property type="entry name" value="AA_TRANSFER_CLASS_2"/>
    <property type="match status" value="1"/>
</dbReference>
<dbReference type="PANTHER" id="PTHR43510">
    <property type="entry name" value="AMINOTRANSFERASE FUNCTION, HYPOTHETICAL (EUROFUNG)"/>
    <property type="match status" value="1"/>
</dbReference>
<reference evidence="5 6" key="1">
    <citation type="submission" date="2018-01" db="EMBL/GenBank/DDBJ databases">
        <title>Co-occurrence of chitin degradation, pigmentation and bioactivity in marine Pseudoalteromonas.</title>
        <authorList>
            <person name="Paulsen S."/>
            <person name="Gram L."/>
            <person name="Machado H."/>
        </authorList>
    </citation>
    <scope>NUCLEOTIDE SEQUENCE [LARGE SCALE GENOMIC DNA]</scope>
    <source>
        <strain evidence="5 6">S1946</strain>
    </source>
</reference>
<dbReference type="RefSeq" id="WP_130244258.1">
    <property type="nucleotide sequence ID" value="NZ_PPUZ01000010.1"/>
</dbReference>
<sequence>MKPANLEDWYRDRYFADVTDISGSGVYDYNFSELLALSDFEPTELNDLVFHDNPTFGDYENRRIIAQRWGTGDPERVITCNGSNEALSLIMNATLQAGDEVVSVSPFYHCHANIAEHIGCKVSYWTLQAQHDFQPDFTQLKALLNQQTKMVVVNFPHNPTGINLTEAQMRELVDIVASVDAFLLWDGAFEDLQFDNQTPTPIALYDKCILTSTFSKAYGFPGLRYGWCIMPDELLRDAQIYKDYSNLYVSVIVEKFANVVLRNIDKFYRPRYQEAAENRALMQQWLDAHQAYFQSYELGGGVTCFPRFKGAMSTQALCDTLFEQYALLLVPGECFDCPGHVRIGFGTEQQTLKKGLDTLSKALDELCK</sequence>
<evidence type="ECO:0000313" key="6">
    <source>
        <dbReference type="Proteomes" id="UP000292345"/>
    </source>
</evidence>
<evidence type="ECO:0000259" key="4">
    <source>
        <dbReference type="Pfam" id="PF00155"/>
    </source>
</evidence>
<dbReference type="InterPro" id="IPR015421">
    <property type="entry name" value="PyrdxlP-dep_Trfase_major"/>
</dbReference>
<gene>
    <name evidence="5" type="primary">vioD</name>
    <name evidence="5" type="ORF">C3B51_04065</name>
</gene>
<dbReference type="Gene3D" id="3.90.1150.10">
    <property type="entry name" value="Aspartate Aminotransferase, domain 1"/>
    <property type="match status" value="1"/>
</dbReference>